<evidence type="ECO:0000313" key="6">
    <source>
        <dbReference type="Proteomes" id="UP000517765"/>
    </source>
</evidence>
<dbReference type="EMBL" id="JABJWZ010000148">
    <property type="protein sequence ID" value="MBB1254884.1"/>
    <property type="molecule type" value="Genomic_DNA"/>
</dbReference>
<dbReference type="PANTHER" id="PTHR39203:SF1">
    <property type="entry name" value="CYTOPLASMIC PROTEIN"/>
    <property type="match status" value="1"/>
</dbReference>
<comment type="caution">
    <text evidence="4">The sequence shown here is derived from an EMBL/GenBank/DDBJ whole genome shotgun (WGS) entry which is preliminary data.</text>
</comment>
<keyword evidence="5" id="KW-1185">Reference proteome</keyword>
<protein>
    <submittedName>
        <fullName evidence="4">ASCH domain-containing protein</fullName>
    </submittedName>
</protein>
<dbReference type="InterPro" id="IPR015947">
    <property type="entry name" value="PUA-like_sf"/>
</dbReference>
<accession>A0A5P0YXW3</accession>
<dbReference type="Gene3D" id="3.10.400.10">
    <property type="entry name" value="Sulfate adenylyltransferase"/>
    <property type="match status" value="1"/>
</dbReference>
<dbReference type="AlphaFoldDB" id="A0A5P0YXW3"/>
<dbReference type="InterPro" id="IPR007374">
    <property type="entry name" value="ASCH_domain"/>
</dbReference>
<dbReference type="SMART" id="SM01022">
    <property type="entry name" value="ASCH"/>
    <property type="match status" value="1"/>
</dbReference>
<evidence type="ECO:0000313" key="7">
    <source>
        <dbReference type="Proteomes" id="UP000525686"/>
    </source>
</evidence>
<dbReference type="Pfam" id="PF04266">
    <property type="entry name" value="ASCH"/>
    <property type="match status" value="1"/>
</dbReference>
<proteinExistence type="predicted"/>
<organism evidence="4 5">
    <name type="scientific">Streptomyces alkaliterrae</name>
    <dbReference type="NCBI Taxonomy" id="2213162"/>
    <lineage>
        <taxon>Bacteria</taxon>
        <taxon>Bacillati</taxon>
        <taxon>Actinomycetota</taxon>
        <taxon>Actinomycetes</taxon>
        <taxon>Kitasatosporales</taxon>
        <taxon>Streptomycetaceae</taxon>
        <taxon>Streptomyces</taxon>
    </lineage>
</organism>
<dbReference type="PANTHER" id="PTHR39203">
    <property type="entry name" value="CYTOPLASMIC PROTEIN-RELATED"/>
    <property type="match status" value="1"/>
</dbReference>
<dbReference type="Proteomes" id="UP000525686">
    <property type="component" value="Unassembled WGS sequence"/>
</dbReference>
<dbReference type="EMBL" id="JABJXA010000035">
    <property type="protein sequence ID" value="MBB1258861.1"/>
    <property type="molecule type" value="Genomic_DNA"/>
</dbReference>
<evidence type="ECO:0000313" key="5">
    <source>
        <dbReference type="Proteomes" id="UP000320857"/>
    </source>
</evidence>
<dbReference type="SUPFAM" id="SSF88697">
    <property type="entry name" value="PUA domain-like"/>
    <property type="match status" value="1"/>
</dbReference>
<feature type="domain" description="ASCH" evidence="1">
    <location>
        <begin position="12"/>
        <end position="138"/>
    </location>
</feature>
<reference evidence="4 5" key="1">
    <citation type="submission" date="2019-10" db="EMBL/GenBank/DDBJ databases">
        <title>Streptomyces sp. nov., a novel actinobacterium isolated from alkaline environment.</title>
        <authorList>
            <person name="Golinska P."/>
        </authorList>
    </citation>
    <scope>NUCLEOTIDE SEQUENCE [LARGE SCALE GENOMIC DNA]</scope>
    <source>
        <strain evidence="4 5">OF1</strain>
    </source>
</reference>
<reference evidence="2" key="3">
    <citation type="journal article" name="Syst. Appl. Microbiol.">
        <title>Streptomyces alkaliterrae sp. nov., isolated from an alkaline soil, and emended descriptions of Streptomyces alkaliphilus, Streptomyces calidiresistens and Streptomyces durbertensis.</title>
        <authorList>
            <person name="Swiecimska M."/>
            <person name="Golinska P."/>
            <person name="Nouioui I."/>
            <person name="Wypij M."/>
            <person name="Rai M."/>
            <person name="Sangal V."/>
            <person name="Goodfellow M."/>
        </authorList>
    </citation>
    <scope>NUCLEOTIDE SEQUENCE</scope>
    <source>
        <strain evidence="2">OF3</strain>
        <strain evidence="3">OF8</strain>
    </source>
</reference>
<evidence type="ECO:0000313" key="2">
    <source>
        <dbReference type="EMBL" id="MBB1254884.1"/>
    </source>
</evidence>
<dbReference type="EMBL" id="VJYK02000159">
    <property type="protein sequence ID" value="MQS03329.1"/>
    <property type="molecule type" value="Genomic_DNA"/>
</dbReference>
<gene>
    <name evidence="4" type="ORF">FNX44_015920</name>
    <name evidence="2" type="ORF">H3146_16200</name>
    <name evidence="3" type="ORF">H3147_08455</name>
</gene>
<dbReference type="InterPro" id="IPR009326">
    <property type="entry name" value="DUF984"/>
</dbReference>
<sequence length="140" mass="15199">MTDHQSLPRAEFGFPGPLRDRLVAAVLSGAKTTTTSLAVGYRVAGEPLPQVGGRSVLVDSAERPLAVLETVEVRVLPLGHVELAHAVDEGEGHATLAAWRADHEAFWHSPELRASLGDPEFTVDDGTEVVTERFRVERRL</sequence>
<dbReference type="OrthoDB" id="9807542at2"/>
<evidence type="ECO:0000313" key="3">
    <source>
        <dbReference type="EMBL" id="MBB1258861.1"/>
    </source>
</evidence>
<evidence type="ECO:0000313" key="4">
    <source>
        <dbReference type="EMBL" id="MQS03329.1"/>
    </source>
</evidence>
<dbReference type="RefSeq" id="WP_143648908.1">
    <property type="nucleotide sequence ID" value="NZ_JABJWZ010000148.1"/>
</dbReference>
<dbReference type="Proteomes" id="UP000320857">
    <property type="component" value="Unassembled WGS sequence"/>
</dbReference>
<evidence type="ECO:0000259" key="1">
    <source>
        <dbReference type="SMART" id="SM01022"/>
    </source>
</evidence>
<name>A0A5P0YXW3_9ACTN</name>
<reference evidence="6 7" key="2">
    <citation type="submission" date="2020-05" db="EMBL/GenBank/DDBJ databases">
        <title>Classification of alakaliphilic streptomycetes isolated from an alkaline soil next to Lonar Crater, India and a proposal for the recognition of Streptomyces alkaliterrae sp. nov.</title>
        <authorList>
            <person name="Golinska P."/>
        </authorList>
    </citation>
    <scope>NUCLEOTIDE SEQUENCE [LARGE SCALE GENOMIC DNA]</scope>
    <source>
        <strain evidence="7">OF3</strain>
        <strain evidence="6">OF8</strain>
    </source>
</reference>
<dbReference type="PIRSF" id="PIRSF021320">
    <property type="entry name" value="DUF984"/>
    <property type="match status" value="1"/>
</dbReference>
<dbReference type="Proteomes" id="UP000517765">
    <property type="component" value="Unassembled WGS sequence"/>
</dbReference>